<dbReference type="EMBL" id="HACA01022418">
    <property type="protein sequence ID" value="CDW39779.1"/>
    <property type="molecule type" value="Transcribed_RNA"/>
</dbReference>
<sequence>MGCHLVRRGPHFRWPGRQVVLQPLPGLFRRLFRRAILPRSFSGSWSGSMAPTSPPLGFLSASKSVRTKIGW</sequence>
<evidence type="ECO:0000313" key="1">
    <source>
        <dbReference type="EMBL" id="CDW39779.1"/>
    </source>
</evidence>
<organism evidence="1">
    <name type="scientific">Lepeophtheirus salmonis</name>
    <name type="common">Salmon louse</name>
    <name type="synonym">Caligus salmonis</name>
    <dbReference type="NCBI Taxonomy" id="72036"/>
    <lineage>
        <taxon>Eukaryota</taxon>
        <taxon>Metazoa</taxon>
        <taxon>Ecdysozoa</taxon>
        <taxon>Arthropoda</taxon>
        <taxon>Crustacea</taxon>
        <taxon>Multicrustacea</taxon>
        <taxon>Hexanauplia</taxon>
        <taxon>Copepoda</taxon>
        <taxon>Siphonostomatoida</taxon>
        <taxon>Caligidae</taxon>
        <taxon>Lepeophtheirus</taxon>
    </lineage>
</organism>
<accession>A0A0K2UNB8</accession>
<protein>
    <submittedName>
        <fullName evidence="1">Uncharacterized protein</fullName>
    </submittedName>
</protein>
<dbReference type="AlphaFoldDB" id="A0A0K2UNB8"/>
<proteinExistence type="predicted"/>
<reference evidence="1" key="1">
    <citation type="submission" date="2014-05" db="EMBL/GenBank/DDBJ databases">
        <authorList>
            <person name="Chronopoulou M."/>
        </authorList>
    </citation>
    <scope>NUCLEOTIDE SEQUENCE</scope>
    <source>
        <tissue evidence="1">Whole organism</tissue>
    </source>
</reference>
<name>A0A0K2UNB8_LEPSM</name>